<dbReference type="SMART" id="SM00327">
    <property type="entry name" value="VWA"/>
    <property type="match status" value="1"/>
</dbReference>
<evidence type="ECO:0000256" key="1">
    <source>
        <dbReference type="SAM" id="SignalP"/>
    </source>
</evidence>
<dbReference type="OrthoDB" id="926325at2"/>
<protein>
    <submittedName>
        <fullName evidence="3">VWA domain-containing protein</fullName>
    </submittedName>
</protein>
<accession>A0A426RJ62</accession>
<dbReference type="SUPFAM" id="SSF53300">
    <property type="entry name" value="vWA-like"/>
    <property type="match status" value="1"/>
</dbReference>
<proteinExistence type="predicted"/>
<dbReference type="AlphaFoldDB" id="A0A426RJ62"/>
<keyword evidence="4" id="KW-1185">Reference proteome</keyword>
<organism evidence="3 4">
    <name type="scientific">Maribacter algicola</name>
    <dbReference type="NCBI Taxonomy" id="2498892"/>
    <lineage>
        <taxon>Bacteria</taxon>
        <taxon>Pseudomonadati</taxon>
        <taxon>Bacteroidota</taxon>
        <taxon>Flavobacteriia</taxon>
        <taxon>Flavobacteriales</taxon>
        <taxon>Flavobacteriaceae</taxon>
        <taxon>Maribacter</taxon>
    </lineage>
</organism>
<gene>
    <name evidence="3" type="ORF">DZC72_11505</name>
</gene>
<feature type="chain" id="PRO_5019387568" evidence="1">
    <location>
        <begin position="28"/>
        <end position="367"/>
    </location>
</feature>
<dbReference type="Pfam" id="PF00092">
    <property type="entry name" value="VWA"/>
    <property type="match status" value="1"/>
</dbReference>
<dbReference type="EMBL" id="QUSX01000002">
    <property type="protein sequence ID" value="RRQ49003.1"/>
    <property type="molecule type" value="Genomic_DNA"/>
</dbReference>
<dbReference type="InterPro" id="IPR002035">
    <property type="entry name" value="VWF_A"/>
</dbReference>
<sequence length="367" mass="39766">MYNYMNLFSRTFGILCAISLFVSCGNADDDVNLDLNFGDGLGKGVPVDDCLGLDEGELVLSIQEQYTTLPGKVSIFFRVSDTNGNPVPGLTAEQFTIYEQGRNDDCFNTISTSESFARISPNSQIFSNNALLVLDLSNSVLESSLQELKMASASFVDNVMPNAESDSFKMAIYWFDGEDELHLLNELTSSKDELINSINGITDNISSDPSTDLYGAVIKSTDIATDIINKTTTGDKIGAASVVIFTDGTDQASRFTEEAALKKVNDANSNISFFSIGLGSEIDTQVLMDIGKTSSVFASNKDDLEDTFNEISEKVSERANSFYLFEYCSPKRDGSGENNLAIEVNTGSRQGAVQTKFNAKGFTGGCE</sequence>
<dbReference type="PROSITE" id="PS50234">
    <property type="entry name" value="VWFA"/>
    <property type="match status" value="1"/>
</dbReference>
<evidence type="ECO:0000313" key="3">
    <source>
        <dbReference type="EMBL" id="RRQ49003.1"/>
    </source>
</evidence>
<evidence type="ECO:0000259" key="2">
    <source>
        <dbReference type="PROSITE" id="PS50234"/>
    </source>
</evidence>
<name>A0A426RJ62_9FLAO</name>
<dbReference type="CDD" id="cd00198">
    <property type="entry name" value="vWFA"/>
    <property type="match status" value="1"/>
</dbReference>
<evidence type="ECO:0000313" key="4">
    <source>
        <dbReference type="Proteomes" id="UP000286990"/>
    </source>
</evidence>
<reference evidence="4" key="1">
    <citation type="submission" date="2018-12" db="EMBL/GenBank/DDBJ databases">
        <title>Maribacter lutimaris sp. nov., isolated from marine sediment.</title>
        <authorList>
            <person name="Kim K.K."/>
        </authorList>
    </citation>
    <scope>NUCLEOTIDE SEQUENCE [LARGE SCALE GENOMIC DNA]</scope>
    <source>
        <strain evidence="4">PoM-212</strain>
    </source>
</reference>
<keyword evidence="1" id="KW-0732">Signal</keyword>
<dbReference type="Gene3D" id="3.40.50.410">
    <property type="entry name" value="von Willebrand factor, type A domain"/>
    <property type="match status" value="1"/>
</dbReference>
<dbReference type="InterPro" id="IPR036465">
    <property type="entry name" value="vWFA_dom_sf"/>
</dbReference>
<feature type="signal peptide" evidence="1">
    <location>
        <begin position="1"/>
        <end position="27"/>
    </location>
</feature>
<dbReference type="Proteomes" id="UP000286990">
    <property type="component" value="Unassembled WGS sequence"/>
</dbReference>
<feature type="domain" description="VWFA" evidence="2">
    <location>
        <begin position="129"/>
        <end position="315"/>
    </location>
</feature>
<comment type="caution">
    <text evidence="3">The sequence shown here is derived from an EMBL/GenBank/DDBJ whole genome shotgun (WGS) entry which is preliminary data.</text>
</comment>